<dbReference type="PRINTS" id="PR00502">
    <property type="entry name" value="NUDIXFAMILY"/>
</dbReference>
<reference evidence="4 5" key="1">
    <citation type="journal article" date="2016" name="Environ. Microbiol.">
        <title>Genomic resolution of a cold subsurface aquifer community provides metabolic insights for novel microbes adapted to high CO concentrations.</title>
        <authorList>
            <person name="Probst A.J."/>
            <person name="Castelle C.J."/>
            <person name="Singh A."/>
            <person name="Brown C.T."/>
            <person name="Anantharaman K."/>
            <person name="Sharon I."/>
            <person name="Hug L.A."/>
            <person name="Burstein D."/>
            <person name="Emerson J.B."/>
            <person name="Thomas B.C."/>
            <person name="Banfield J.F."/>
        </authorList>
    </citation>
    <scope>NUCLEOTIDE SEQUENCE [LARGE SCALE GENOMIC DNA]</scope>
    <source>
        <strain evidence="4">CG2_30_40_21</strain>
    </source>
</reference>
<dbReference type="PANTHER" id="PTHR43736">
    <property type="entry name" value="ADP-RIBOSE PYROPHOSPHATASE"/>
    <property type="match status" value="1"/>
</dbReference>
<dbReference type="AlphaFoldDB" id="A0A1J5E8W2"/>
<comment type="similarity">
    <text evidence="2">Belongs to the Nudix hydrolase family.</text>
</comment>
<feature type="domain" description="Nudix hydrolase" evidence="3">
    <location>
        <begin position="6"/>
        <end position="148"/>
    </location>
</feature>
<dbReference type="InterPro" id="IPR020476">
    <property type="entry name" value="Nudix_hydrolase"/>
</dbReference>
<dbReference type="Gene3D" id="3.90.79.10">
    <property type="entry name" value="Nucleoside Triphosphate Pyrophosphohydrolase"/>
    <property type="match status" value="1"/>
</dbReference>
<evidence type="ECO:0000259" key="3">
    <source>
        <dbReference type="PROSITE" id="PS51462"/>
    </source>
</evidence>
<dbReference type="CDD" id="cd18873">
    <property type="entry name" value="NUDIX_NadM_like"/>
    <property type="match status" value="1"/>
</dbReference>
<name>A0A1J5E8W2_9BACT</name>
<keyword evidence="1 2" id="KW-0378">Hydrolase</keyword>
<accession>A0A1J5E8W2</accession>
<dbReference type="PROSITE" id="PS51462">
    <property type="entry name" value="NUDIX"/>
    <property type="match status" value="1"/>
</dbReference>
<dbReference type="Proteomes" id="UP000183085">
    <property type="component" value="Unassembled WGS sequence"/>
</dbReference>
<evidence type="ECO:0000313" key="4">
    <source>
        <dbReference type="EMBL" id="OIP41178.1"/>
    </source>
</evidence>
<organism evidence="4 5">
    <name type="scientific">Candidatus Desantisbacteria bacterium CG2_30_40_21</name>
    <dbReference type="NCBI Taxonomy" id="1817895"/>
    <lineage>
        <taxon>Bacteria</taxon>
        <taxon>Candidatus Desantisiibacteriota</taxon>
    </lineage>
</organism>
<proteinExistence type="inferred from homology"/>
<dbReference type="PANTHER" id="PTHR43736:SF1">
    <property type="entry name" value="DIHYDRONEOPTERIN TRIPHOSPHATE DIPHOSPHATASE"/>
    <property type="match status" value="1"/>
</dbReference>
<dbReference type="InterPro" id="IPR015797">
    <property type="entry name" value="NUDIX_hydrolase-like_dom_sf"/>
</dbReference>
<evidence type="ECO:0000313" key="5">
    <source>
        <dbReference type="Proteomes" id="UP000183085"/>
    </source>
</evidence>
<sequence>MRKYKNPFPTADIIIELKKQFPSPCPSPQKGEGIRGIVLIKRKNPPYGWAIPGGFVEYGESMEQTAVREAKEETGLDINLICQLHTYSAPDRDPRHHTITTVFVAQADGEPKADDDAAEVGIFKEDNLPEDIAFDHREILADYFLLKKKGGLL</sequence>
<evidence type="ECO:0000256" key="1">
    <source>
        <dbReference type="ARBA" id="ARBA00022801"/>
    </source>
</evidence>
<evidence type="ECO:0000256" key="2">
    <source>
        <dbReference type="RuleBase" id="RU003476"/>
    </source>
</evidence>
<dbReference type="PROSITE" id="PS00893">
    <property type="entry name" value="NUDIX_BOX"/>
    <property type="match status" value="1"/>
</dbReference>
<dbReference type="SUPFAM" id="SSF55811">
    <property type="entry name" value="Nudix"/>
    <property type="match status" value="1"/>
</dbReference>
<dbReference type="Pfam" id="PF00293">
    <property type="entry name" value="NUDIX"/>
    <property type="match status" value="1"/>
</dbReference>
<dbReference type="STRING" id="1817895.AUJ95_03705"/>
<dbReference type="InterPro" id="IPR020084">
    <property type="entry name" value="NUDIX_hydrolase_CS"/>
</dbReference>
<dbReference type="InterPro" id="IPR000086">
    <property type="entry name" value="NUDIX_hydrolase_dom"/>
</dbReference>
<comment type="caution">
    <text evidence="4">The sequence shown here is derived from an EMBL/GenBank/DDBJ whole genome shotgun (WGS) entry which is preliminary data.</text>
</comment>
<dbReference type="EMBL" id="MNYI01000092">
    <property type="protein sequence ID" value="OIP41178.1"/>
    <property type="molecule type" value="Genomic_DNA"/>
</dbReference>
<dbReference type="GO" id="GO:0016787">
    <property type="term" value="F:hydrolase activity"/>
    <property type="evidence" value="ECO:0007669"/>
    <property type="project" value="UniProtKB-KW"/>
</dbReference>
<protein>
    <submittedName>
        <fullName evidence="4">NUDIX hydrolase</fullName>
    </submittedName>
</protein>
<gene>
    <name evidence="4" type="ORF">AUJ95_03705</name>
</gene>